<accession>A0AAU7M0H2</accession>
<dbReference type="EMBL" id="CP159342">
    <property type="protein sequence ID" value="XCH71625.1"/>
    <property type="molecule type" value="Genomic_DNA"/>
</dbReference>
<proteinExistence type="predicted"/>
<keyword evidence="2" id="KW-0472">Membrane</keyword>
<keyword evidence="2" id="KW-1133">Transmembrane helix</keyword>
<reference evidence="3" key="1">
    <citation type="submission" date="2024-01" db="EMBL/GenBank/DDBJ databases">
        <title>The genome sequence of Micromonospora mangrovi CCTCC AA 2012012.</title>
        <authorList>
            <person name="Gao J."/>
        </authorList>
    </citation>
    <scope>NUCLEOTIDE SEQUENCE</scope>
    <source>
        <strain evidence="3">CCTCC AA 2012012</strain>
    </source>
</reference>
<dbReference type="AlphaFoldDB" id="A0AAU7M0H2"/>
<reference evidence="4" key="2">
    <citation type="submission" date="2024-06" db="EMBL/GenBank/DDBJ databases">
        <title>Micromonospora mangrovi CCTCC AA 2012012 genome sequences.</title>
        <authorList>
            <person name="Gao J."/>
        </authorList>
    </citation>
    <scope>NUCLEOTIDE SEQUENCE</scope>
    <source>
        <strain evidence="4">CCTCC AA 2012012</strain>
    </source>
</reference>
<feature type="transmembrane region" description="Helical" evidence="2">
    <location>
        <begin position="41"/>
        <end position="71"/>
    </location>
</feature>
<feature type="compositionally biased region" description="Basic and acidic residues" evidence="1">
    <location>
        <begin position="9"/>
        <end position="19"/>
    </location>
</feature>
<dbReference type="RefSeq" id="WP_350930479.1">
    <property type="nucleotide sequence ID" value="NZ_CP157762.1"/>
</dbReference>
<keyword evidence="2" id="KW-0812">Transmembrane</keyword>
<evidence type="ECO:0000256" key="2">
    <source>
        <dbReference type="SAM" id="Phobius"/>
    </source>
</evidence>
<organism evidence="3">
    <name type="scientific">Micromonospora sp. CCTCC AA 2012012</name>
    <dbReference type="NCBI Taxonomy" id="3111921"/>
    <lineage>
        <taxon>Bacteria</taxon>
        <taxon>Bacillati</taxon>
        <taxon>Actinomycetota</taxon>
        <taxon>Actinomycetes</taxon>
        <taxon>Micromonosporales</taxon>
        <taxon>Micromonosporaceae</taxon>
        <taxon>Micromonospora</taxon>
    </lineage>
</organism>
<dbReference type="EMBL" id="CP157762">
    <property type="protein sequence ID" value="XBP90927.1"/>
    <property type="molecule type" value="Genomic_DNA"/>
</dbReference>
<gene>
    <name evidence="4" type="ORF">ABUL08_14690</name>
    <name evidence="3" type="ORF">VK199_14630</name>
</gene>
<name>A0AAU7M0H2_9ACTN</name>
<protein>
    <submittedName>
        <fullName evidence="3">Uncharacterized protein</fullName>
    </submittedName>
</protein>
<evidence type="ECO:0000256" key="1">
    <source>
        <dbReference type="SAM" id="MobiDB-lite"/>
    </source>
</evidence>
<sequence length="79" mass="8527">MAASCLDEVPGRHQDRLLTSDDPDAPVPDAAERPLPPRTMWLFGALGAVVALVLAPSNPGGWFLLVALAWITPSLIRRR</sequence>
<evidence type="ECO:0000313" key="3">
    <source>
        <dbReference type="EMBL" id="XBP90927.1"/>
    </source>
</evidence>
<evidence type="ECO:0000313" key="4">
    <source>
        <dbReference type="EMBL" id="XCH71625.1"/>
    </source>
</evidence>
<feature type="region of interest" description="Disordered" evidence="1">
    <location>
        <begin position="1"/>
        <end position="32"/>
    </location>
</feature>